<proteinExistence type="predicted"/>
<comment type="caution">
    <text evidence="3">The sequence shown here is derived from an EMBL/GenBank/DDBJ whole genome shotgun (WGS) entry which is preliminary data.</text>
</comment>
<dbReference type="Gene3D" id="2.60.40.790">
    <property type="match status" value="1"/>
</dbReference>
<evidence type="ECO:0000313" key="3">
    <source>
        <dbReference type="EMBL" id="GAA94770.1"/>
    </source>
</evidence>
<dbReference type="InterPro" id="IPR007699">
    <property type="entry name" value="SGS_dom"/>
</dbReference>
<dbReference type="CDD" id="cd06466">
    <property type="entry name" value="p23_CS_SGT1_like"/>
    <property type="match status" value="1"/>
</dbReference>
<dbReference type="SUPFAM" id="SSF49764">
    <property type="entry name" value="HSP20-like chaperones"/>
    <property type="match status" value="1"/>
</dbReference>
<keyword evidence="4" id="KW-1185">Reference proteome</keyword>
<organism evidence="3 4">
    <name type="scientific">Mixia osmundae (strain CBS 9802 / IAM 14324 / JCM 22182 / KY 12970)</name>
    <dbReference type="NCBI Taxonomy" id="764103"/>
    <lineage>
        <taxon>Eukaryota</taxon>
        <taxon>Fungi</taxon>
        <taxon>Dikarya</taxon>
        <taxon>Basidiomycota</taxon>
        <taxon>Pucciniomycotina</taxon>
        <taxon>Mixiomycetes</taxon>
        <taxon>Mixiales</taxon>
        <taxon>Mixiaceae</taxon>
        <taxon>Mixia</taxon>
    </lineage>
</organism>
<dbReference type="eggNOG" id="KOG1309">
    <property type="taxonomic scope" value="Eukaryota"/>
</dbReference>
<gene>
    <name evidence="3" type="primary">Mo01424</name>
    <name evidence="3" type="ORF">E5Q_01424</name>
</gene>
<dbReference type="RefSeq" id="XP_014565095.1">
    <property type="nucleotide sequence ID" value="XM_014709609.1"/>
</dbReference>
<dbReference type="GO" id="GO:0051087">
    <property type="term" value="F:protein-folding chaperone binding"/>
    <property type="evidence" value="ECO:0007669"/>
    <property type="project" value="InterPro"/>
</dbReference>
<sequence length="208" mass="23210">MSQQIRHEFYQQDQQVVVSIFIRNVKPDELTVDFDSRSVKVTIDREEPVLFVLDPLAHEIVPDQSTFRAIAPKIELTLFKKELGLKWLKLQGAPDEAAIAPTVTAVKPNAYPTSAKSKTNWDKVAKEAAAAEESELTDQSDPNATGDKQLNALFAKIYEGATDEQKMAMKKSFTESNGTSLSTNWDEVKAAPMKTLPPDGMIARKWDE</sequence>
<evidence type="ECO:0000259" key="2">
    <source>
        <dbReference type="PROSITE" id="PS51203"/>
    </source>
</evidence>
<dbReference type="InterPro" id="IPR008978">
    <property type="entry name" value="HSP20-like_chaperone"/>
</dbReference>
<accession>G7DW82</accession>
<evidence type="ECO:0008006" key="5">
    <source>
        <dbReference type="Google" id="ProtNLM"/>
    </source>
</evidence>
<evidence type="ECO:0000313" key="4">
    <source>
        <dbReference type="Proteomes" id="UP000009131"/>
    </source>
</evidence>
<reference evidence="3 4" key="2">
    <citation type="journal article" date="2012" name="Open Biol.">
        <title>Characteristics of nucleosomes and linker DNA regions on the genome of the basidiomycete Mixia osmundae revealed by mono- and dinucleosome mapping.</title>
        <authorList>
            <person name="Nishida H."/>
            <person name="Kondo S."/>
            <person name="Matsumoto T."/>
            <person name="Suzuki Y."/>
            <person name="Yoshikawa H."/>
            <person name="Taylor T.D."/>
            <person name="Sugiyama J."/>
        </authorList>
    </citation>
    <scope>NUCLEOTIDE SEQUENCE [LARGE SCALE GENOMIC DNA]</scope>
    <source>
        <strain evidence="4">CBS 9802 / IAM 14324 / JCM 22182 / KY 12970</strain>
    </source>
</reference>
<evidence type="ECO:0000259" key="1">
    <source>
        <dbReference type="PROSITE" id="PS51048"/>
    </source>
</evidence>
<dbReference type="OMA" id="KVHMTAD"/>
<dbReference type="HOGENOM" id="CLU_039532_2_0_1"/>
<dbReference type="PROSITE" id="PS51203">
    <property type="entry name" value="CS"/>
    <property type="match status" value="1"/>
</dbReference>
<feature type="domain" description="CS" evidence="2">
    <location>
        <begin position="2"/>
        <end position="91"/>
    </location>
</feature>
<dbReference type="FunCoup" id="G7DW82">
    <property type="interactions" value="489"/>
</dbReference>
<dbReference type="OrthoDB" id="1898560at2759"/>
<protein>
    <recommendedName>
        <fullName evidence="5">SGS domain-containing protein</fullName>
    </recommendedName>
</protein>
<dbReference type="Pfam" id="PF05002">
    <property type="entry name" value="SGS"/>
    <property type="match status" value="1"/>
</dbReference>
<dbReference type="InParanoid" id="G7DW82"/>
<feature type="domain" description="SGS" evidence="1">
    <location>
        <begin position="110"/>
        <end position="208"/>
    </location>
</feature>
<reference evidence="3 4" key="1">
    <citation type="journal article" date="2011" name="J. Gen. Appl. Microbiol.">
        <title>Draft genome sequencing of the enigmatic basidiomycete Mixia osmundae.</title>
        <authorList>
            <person name="Nishida H."/>
            <person name="Nagatsuka Y."/>
            <person name="Sugiyama J."/>
        </authorList>
    </citation>
    <scope>NUCLEOTIDE SEQUENCE [LARGE SCALE GENOMIC DNA]</scope>
    <source>
        <strain evidence="4">CBS 9802 / IAM 14324 / JCM 22182 / KY 12970</strain>
    </source>
</reference>
<dbReference type="InterPro" id="IPR007052">
    <property type="entry name" value="CS_dom"/>
</dbReference>
<dbReference type="STRING" id="764103.G7DW82"/>
<dbReference type="PANTHER" id="PTHR45862">
    <property type="entry name" value="PROTEIN SGT1 HOMOLOG"/>
    <property type="match status" value="1"/>
</dbReference>
<name>G7DW82_MIXOS</name>
<dbReference type="AlphaFoldDB" id="G7DW82"/>
<dbReference type="EMBL" id="BABT02000047">
    <property type="protein sequence ID" value="GAA94770.1"/>
    <property type="molecule type" value="Genomic_DNA"/>
</dbReference>
<dbReference type="InterPro" id="IPR044563">
    <property type="entry name" value="Sgt1-like"/>
</dbReference>
<dbReference type="Pfam" id="PF04969">
    <property type="entry name" value="CS"/>
    <property type="match status" value="1"/>
</dbReference>
<dbReference type="Proteomes" id="UP000009131">
    <property type="component" value="Unassembled WGS sequence"/>
</dbReference>
<dbReference type="PROSITE" id="PS51048">
    <property type="entry name" value="SGS"/>
    <property type="match status" value="1"/>
</dbReference>